<proteinExistence type="predicted"/>
<dbReference type="Proteomes" id="UP000789524">
    <property type="component" value="Unassembled WGS sequence"/>
</dbReference>
<evidence type="ECO:0000313" key="2">
    <source>
        <dbReference type="EMBL" id="CAG9584333.1"/>
    </source>
</evidence>
<accession>A0A8J2RCB5</accession>
<feature type="compositionally biased region" description="Polar residues" evidence="1">
    <location>
        <begin position="79"/>
        <end position="92"/>
    </location>
</feature>
<feature type="region of interest" description="Disordered" evidence="1">
    <location>
        <begin position="72"/>
        <end position="92"/>
    </location>
</feature>
<evidence type="ECO:0000256" key="1">
    <source>
        <dbReference type="SAM" id="MobiDB-lite"/>
    </source>
</evidence>
<comment type="caution">
    <text evidence="2">The sequence shown here is derived from an EMBL/GenBank/DDBJ whole genome shotgun (WGS) entry which is preliminary data.</text>
</comment>
<sequence length="92" mass="10264">MFASGYSGDENCALGGELVIEEAPDDPPHKRSKHHVRIYYIIIIKNRTYLCVRYRGSARVLTARRTGASRQPTVLPLVETSQTAASRHQPSP</sequence>
<protein>
    <submittedName>
        <fullName evidence="2">(African queen) hypothetical protein</fullName>
    </submittedName>
</protein>
<name>A0A8J2RCB5_9NEOP</name>
<evidence type="ECO:0000313" key="3">
    <source>
        <dbReference type="Proteomes" id="UP000789524"/>
    </source>
</evidence>
<organism evidence="2 3">
    <name type="scientific">Danaus chrysippus</name>
    <name type="common">African queen</name>
    <dbReference type="NCBI Taxonomy" id="151541"/>
    <lineage>
        <taxon>Eukaryota</taxon>
        <taxon>Metazoa</taxon>
        <taxon>Ecdysozoa</taxon>
        <taxon>Arthropoda</taxon>
        <taxon>Hexapoda</taxon>
        <taxon>Insecta</taxon>
        <taxon>Pterygota</taxon>
        <taxon>Neoptera</taxon>
        <taxon>Endopterygota</taxon>
        <taxon>Lepidoptera</taxon>
        <taxon>Glossata</taxon>
        <taxon>Ditrysia</taxon>
        <taxon>Papilionoidea</taxon>
        <taxon>Nymphalidae</taxon>
        <taxon>Danainae</taxon>
        <taxon>Danaini</taxon>
        <taxon>Danaina</taxon>
        <taxon>Danaus</taxon>
        <taxon>Anosia</taxon>
    </lineage>
</organism>
<reference evidence="2" key="1">
    <citation type="submission" date="2021-09" db="EMBL/GenBank/DDBJ databases">
        <authorList>
            <person name="Martin H S."/>
        </authorList>
    </citation>
    <scope>NUCLEOTIDE SEQUENCE</scope>
</reference>
<gene>
    <name evidence="2" type="ORF">DCHRY22_LOCUS14939</name>
</gene>
<dbReference type="EMBL" id="CAKASE010000082">
    <property type="protein sequence ID" value="CAG9584333.1"/>
    <property type="molecule type" value="Genomic_DNA"/>
</dbReference>
<dbReference type="OrthoDB" id="10580432at2759"/>
<keyword evidence="3" id="KW-1185">Reference proteome</keyword>
<dbReference type="AlphaFoldDB" id="A0A8J2RCB5"/>